<feature type="domain" description="ACT" evidence="1">
    <location>
        <begin position="119"/>
        <end position="206"/>
    </location>
</feature>
<dbReference type="Pfam" id="PF13740">
    <property type="entry name" value="ACT_6"/>
    <property type="match status" value="1"/>
</dbReference>
<dbReference type="PROSITE" id="PS51671">
    <property type="entry name" value="ACT"/>
    <property type="match status" value="1"/>
</dbReference>
<accession>A0A7S2P976</accession>
<dbReference type="SUPFAM" id="SSF55021">
    <property type="entry name" value="ACT-like"/>
    <property type="match status" value="2"/>
</dbReference>
<dbReference type="EMBL" id="HBGY01018023">
    <property type="protein sequence ID" value="CAD9585482.1"/>
    <property type="molecule type" value="Transcribed_RNA"/>
</dbReference>
<organism evidence="2">
    <name type="scientific">Leptocylindrus danicus</name>
    <dbReference type="NCBI Taxonomy" id="163516"/>
    <lineage>
        <taxon>Eukaryota</taxon>
        <taxon>Sar</taxon>
        <taxon>Stramenopiles</taxon>
        <taxon>Ochrophyta</taxon>
        <taxon>Bacillariophyta</taxon>
        <taxon>Coscinodiscophyceae</taxon>
        <taxon>Chaetocerotophycidae</taxon>
        <taxon>Leptocylindrales</taxon>
        <taxon>Leptocylindraceae</taxon>
        <taxon>Leptocylindrus</taxon>
    </lineage>
</organism>
<evidence type="ECO:0000313" key="2">
    <source>
        <dbReference type="EMBL" id="CAD9585482.1"/>
    </source>
</evidence>
<dbReference type="PANTHER" id="PTHR34875">
    <property type="entry name" value="UPF0237 PROTEIN MJ1558"/>
    <property type="match status" value="1"/>
</dbReference>
<dbReference type="InterPro" id="IPR016867">
    <property type="entry name" value="GcvR"/>
</dbReference>
<sequence length="214" mass="22846">MIASVTRCRLSFTSITRASRLLSTSPNAKHHMVISALGEDRTGIVADMTKLVTDVGGNVGDSRAMKLGSHFSLMMLVSVPEAKVDCFKSSIQSVKDIETLAIETTVAGSPTIVTAYEGKFILDGADSPGIVHKVTRLLAENGMNINDLRTSEESAPFGGTTLFSMEGVATVNSPLPKTFEPDKIRLKLADLGDSLNCDISLEDVEEESAAMYGM</sequence>
<protein>
    <recommendedName>
        <fullName evidence="1">ACT domain-containing protein</fullName>
    </recommendedName>
</protein>
<dbReference type="InterPro" id="IPR045865">
    <property type="entry name" value="ACT-like_dom_sf"/>
</dbReference>
<dbReference type="AlphaFoldDB" id="A0A7S2P976"/>
<evidence type="ECO:0000259" key="1">
    <source>
        <dbReference type="PROSITE" id="PS51671"/>
    </source>
</evidence>
<dbReference type="PIRSF" id="PIRSF028103">
    <property type="entry name" value="GcvR"/>
    <property type="match status" value="1"/>
</dbReference>
<name>A0A7S2P976_9STRA</name>
<reference evidence="2" key="1">
    <citation type="submission" date="2021-01" db="EMBL/GenBank/DDBJ databases">
        <authorList>
            <person name="Corre E."/>
            <person name="Pelletier E."/>
            <person name="Niang G."/>
            <person name="Scheremetjew M."/>
            <person name="Finn R."/>
            <person name="Kale V."/>
            <person name="Holt S."/>
            <person name="Cochrane G."/>
            <person name="Meng A."/>
            <person name="Brown T."/>
            <person name="Cohen L."/>
        </authorList>
    </citation>
    <scope>NUCLEOTIDE SEQUENCE</scope>
    <source>
        <strain evidence="2">B650</strain>
    </source>
</reference>
<dbReference type="Gene3D" id="3.30.70.260">
    <property type="match status" value="2"/>
</dbReference>
<gene>
    <name evidence="2" type="ORF">LDAN0321_LOCUS11624</name>
</gene>
<proteinExistence type="predicted"/>
<dbReference type="InterPro" id="IPR050990">
    <property type="entry name" value="UPF0237/GcvR_regulator"/>
</dbReference>
<dbReference type="GO" id="GO:0006355">
    <property type="term" value="P:regulation of DNA-templated transcription"/>
    <property type="evidence" value="ECO:0007669"/>
    <property type="project" value="InterPro"/>
</dbReference>
<dbReference type="InterPro" id="IPR002912">
    <property type="entry name" value="ACT_dom"/>
</dbReference>
<dbReference type="PANTHER" id="PTHR34875:SF6">
    <property type="entry name" value="UPF0237 PROTEIN MJ1558"/>
    <property type="match status" value="1"/>
</dbReference>